<evidence type="ECO:0000256" key="9">
    <source>
        <dbReference type="ARBA" id="ARBA00023239"/>
    </source>
</evidence>
<keyword evidence="4" id="KW-0444">Lipid biosynthesis</keyword>
<evidence type="ECO:0000256" key="6">
    <source>
        <dbReference type="ARBA" id="ARBA00023098"/>
    </source>
</evidence>
<dbReference type="PANTHER" id="PTHR10067:SF17">
    <property type="entry name" value="PHOSPHATIDYLSERINE DECARBOXYLASE PROENZYME 2"/>
    <property type="match status" value="1"/>
</dbReference>
<keyword evidence="5" id="KW-0210">Decarboxylase</keyword>
<dbReference type="RefSeq" id="WP_394821432.1">
    <property type="nucleotide sequence ID" value="NZ_CP089984.1"/>
</dbReference>
<evidence type="ECO:0000256" key="12">
    <source>
        <dbReference type="ARBA" id="ARBA00024326"/>
    </source>
</evidence>
<dbReference type="GO" id="GO:0004609">
    <property type="term" value="F:phosphatidylserine decarboxylase activity"/>
    <property type="evidence" value="ECO:0007669"/>
    <property type="project" value="UniProtKB-EC"/>
</dbReference>
<keyword evidence="8" id="KW-0594">Phospholipid biosynthesis</keyword>
<keyword evidence="11" id="KW-0670">Pyruvate</keyword>
<keyword evidence="14" id="KW-1185">Reference proteome</keyword>
<dbReference type="InterPro" id="IPR033177">
    <property type="entry name" value="PSD-B"/>
</dbReference>
<reference evidence="13 14" key="1">
    <citation type="submission" date="2021-12" db="EMBL/GenBank/DDBJ databases">
        <title>Discovery of the Pendulisporaceae a myxobacterial family with distinct sporulation behavior and unique specialized metabolism.</title>
        <authorList>
            <person name="Garcia R."/>
            <person name="Popoff A."/>
            <person name="Bader C.D."/>
            <person name="Loehr J."/>
            <person name="Walesch S."/>
            <person name="Walt C."/>
            <person name="Boldt J."/>
            <person name="Bunk B."/>
            <person name="Haeckl F.J.F.P.J."/>
            <person name="Gunesch A.P."/>
            <person name="Birkelbach J."/>
            <person name="Nuebel U."/>
            <person name="Pietschmann T."/>
            <person name="Bach T."/>
            <person name="Mueller R."/>
        </authorList>
    </citation>
    <scope>NUCLEOTIDE SEQUENCE [LARGE SCALE GENOMIC DNA]</scope>
    <source>
        <strain evidence="13 14">MSr11954</strain>
    </source>
</reference>
<dbReference type="InterPro" id="IPR003817">
    <property type="entry name" value="PS_Dcarbxylase"/>
</dbReference>
<evidence type="ECO:0000256" key="7">
    <source>
        <dbReference type="ARBA" id="ARBA00023145"/>
    </source>
</evidence>
<dbReference type="Proteomes" id="UP001370348">
    <property type="component" value="Chromosome"/>
</dbReference>
<evidence type="ECO:0000256" key="4">
    <source>
        <dbReference type="ARBA" id="ARBA00022516"/>
    </source>
</evidence>
<evidence type="ECO:0000256" key="8">
    <source>
        <dbReference type="ARBA" id="ARBA00023209"/>
    </source>
</evidence>
<evidence type="ECO:0000256" key="11">
    <source>
        <dbReference type="ARBA" id="ARBA00023317"/>
    </source>
</evidence>
<comment type="pathway">
    <text evidence="2">Lipid metabolism.</text>
</comment>
<evidence type="ECO:0000256" key="2">
    <source>
        <dbReference type="ARBA" id="ARBA00005189"/>
    </source>
</evidence>
<keyword evidence="6" id="KW-0443">Lipid metabolism</keyword>
<dbReference type="NCBIfam" id="TIGR00163">
    <property type="entry name" value="PS_decarb"/>
    <property type="match status" value="1"/>
</dbReference>
<name>A0ABZ2LLL2_9BACT</name>
<dbReference type="Pfam" id="PF02666">
    <property type="entry name" value="PS_Dcarbxylase"/>
    <property type="match status" value="1"/>
</dbReference>
<keyword evidence="7" id="KW-0865">Zymogen</keyword>
<proteinExistence type="predicted"/>
<evidence type="ECO:0000256" key="5">
    <source>
        <dbReference type="ARBA" id="ARBA00022793"/>
    </source>
</evidence>
<evidence type="ECO:0000256" key="3">
    <source>
        <dbReference type="ARBA" id="ARBA00012243"/>
    </source>
</evidence>
<organism evidence="13 14">
    <name type="scientific">Pendulispora albinea</name>
    <dbReference type="NCBI Taxonomy" id="2741071"/>
    <lineage>
        <taxon>Bacteria</taxon>
        <taxon>Pseudomonadati</taxon>
        <taxon>Myxococcota</taxon>
        <taxon>Myxococcia</taxon>
        <taxon>Myxococcales</taxon>
        <taxon>Sorangiineae</taxon>
        <taxon>Pendulisporaceae</taxon>
        <taxon>Pendulispora</taxon>
    </lineage>
</organism>
<sequence>MPGPSPIRYIDRESRAWREEPLAFGGFLPWLYSDGVVARTTRYALTRRAATRAYGWLQERPTRVERLRAFCEALGIDAEEAAEPLSEYGTLSSFFSRRLKRGARPVVSDAHVLVSPADARVLVVPVLDGERLPIKGGHFTLAELVDDPRLAARFAKGAAAVLRLAPADYHRFHFPDDGDASDARAIAGGYDSVNHYALDRAPGILCRNHRHVTVLRSRRFGDMLLVEIGALFCGAIVQTYRAGAVTRGSEKGYFRLGGSSMVLVLPPGRVRFDGDLVAASTSGYETRVRMGTSLGRAC</sequence>
<dbReference type="PANTHER" id="PTHR10067">
    <property type="entry name" value="PHOSPHATIDYLSERINE DECARBOXYLASE"/>
    <property type="match status" value="1"/>
</dbReference>
<keyword evidence="10" id="KW-1208">Phospholipid metabolism</keyword>
<keyword evidence="9 13" id="KW-0456">Lyase</keyword>
<comment type="cofactor">
    <cofactor evidence="1">
        <name>pyruvate</name>
        <dbReference type="ChEBI" id="CHEBI:15361"/>
    </cofactor>
</comment>
<accession>A0ABZ2LLL2</accession>
<dbReference type="EC" id="4.1.1.65" evidence="3"/>
<evidence type="ECO:0000256" key="10">
    <source>
        <dbReference type="ARBA" id="ARBA00023264"/>
    </source>
</evidence>
<evidence type="ECO:0000313" key="13">
    <source>
        <dbReference type="EMBL" id="WXB11814.1"/>
    </source>
</evidence>
<evidence type="ECO:0000256" key="1">
    <source>
        <dbReference type="ARBA" id="ARBA00001928"/>
    </source>
</evidence>
<dbReference type="EMBL" id="CP089984">
    <property type="protein sequence ID" value="WXB11814.1"/>
    <property type="molecule type" value="Genomic_DNA"/>
</dbReference>
<protein>
    <recommendedName>
        <fullName evidence="3">phosphatidylserine decarboxylase</fullName>
        <ecNumber evidence="3">4.1.1.65</ecNumber>
    </recommendedName>
</protein>
<comment type="pathway">
    <text evidence="12">Phospholipid metabolism; phosphatidylethanolamine biosynthesis.</text>
</comment>
<evidence type="ECO:0000313" key="14">
    <source>
        <dbReference type="Proteomes" id="UP001370348"/>
    </source>
</evidence>
<gene>
    <name evidence="13" type="primary">asd</name>
    <name evidence="13" type="ORF">LZC94_28635</name>
</gene>